<evidence type="ECO:0000313" key="7">
    <source>
        <dbReference type="Proteomes" id="UP000321938"/>
    </source>
</evidence>
<dbReference type="OrthoDB" id="9806267at2"/>
<comment type="caution">
    <text evidence="6">The sequence shown here is derived from an EMBL/GenBank/DDBJ whole genome shotgun (WGS) entry which is preliminary data.</text>
</comment>
<dbReference type="STRING" id="1123037.GCA_000425305_00564"/>
<feature type="domain" description="MurNAc-LAA" evidence="5">
    <location>
        <begin position="94"/>
        <end position="251"/>
    </location>
</feature>
<evidence type="ECO:0000259" key="5">
    <source>
        <dbReference type="SMART" id="SM00646"/>
    </source>
</evidence>
<evidence type="ECO:0000256" key="3">
    <source>
        <dbReference type="ARBA" id="ARBA00022801"/>
    </source>
</evidence>
<dbReference type="Proteomes" id="UP000321938">
    <property type="component" value="Unassembled WGS sequence"/>
</dbReference>
<name>A0A5C7BC80_9FLAO</name>
<reference evidence="6 7" key="1">
    <citation type="submission" date="2019-08" db="EMBL/GenBank/DDBJ databases">
        <title>Genome of Psychroserpens burtonensis ACAM 167.</title>
        <authorList>
            <person name="Bowman J.P."/>
        </authorList>
    </citation>
    <scope>NUCLEOTIDE SEQUENCE [LARGE SCALE GENOMIC DNA]</scope>
    <source>
        <strain evidence="6 7">ACAM 167</strain>
    </source>
</reference>
<dbReference type="PANTHER" id="PTHR30404:SF0">
    <property type="entry name" value="N-ACETYLMURAMOYL-L-ALANINE AMIDASE AMIC"/>
    <property type="match status" value="1"/>
</dbReference>
<dbReference type="EC" id="3.5.1.28" evidence="2"/>
<proteinExistence type="predicted"/>
<organism evidence="6 7">
    <name type="scientific">Psychroserpens burtonensis</name>
    <dbReference type="NCBI Taxonomy" id="49278"/>
    <lineage>
        <taxon>Bacteria</taxon>
        <taxon>Pseudomonadati</taxon>
        <taxon>Bacteroidota</taxon>
        <taxon>Flavobacteriia</taxon>
        <taxon>Flavobacteriales</taxon>
        <taxon>Flavobacteriaceae</taxon>
        <taxon>Psychroserpens</taxon>
    </lineage>
</organism>
<dbReference type="PANTHER" id="PTHR30404">
    <property type="entry name" value="N-ACETYLMURAMOYL-L-ALANINE AMIDASE"/>
    <property type="match status" value="1"/>
</dbReference>
<evidence type="ECO:0000256" key="4">
    <source>
        <dbReference type="SAM" id="SignalP"/>
    </source>
</evidence>
<dbReference type="GO" id="GO:0030288">
    <property type="term" value="C:outer membrane-bounded periplasmic space"/>
    <property type="evidence" value="ECO:0007669"/>
    <property type="project" value="TreeGrafter"/>
</dbReference>
<dbReference type="Pfam" id="PF01520">
    <property type="entry name" value="Amidase_3"/>
    <property type="match status" value="1"/>
</dbReference>
<dbReference type="Gene3D" id="3.40.630.40">
    <property type="entry name" value="Zn-dependent exopeptidases"/>
    <property type="match status" value="1"/>
</dbReference>
<evidence type="ECO:0000313" key="6">
    <source>
        <dbReference type="EMBL" id="TXE20397.1"/>
    </source>
</evidence>
<protein>
    <recommendedName>
        <fullName evidence="2">N-acetylmuramoyl-L-alanine amidase</fullName>
        <ecNumber evidence="2">3.5.1.28</ecNumber>
    </recommendedName>
</protein>
<dbReference type="SMART" id="SM00646">
    <property type="entry name" value="Ami_3"/>
    <property type="match status" value="1"/>
</dbReference>
<evidence type="ECO:0000256" key="1">
    <source>
        <dbReference type="ARBA" id="ARBA00001561"/>
    </source>
</evidence>
<keyword evidence="3" id="KW-0378">Hydrolase</keyword>
<dbReference type="EMBL" id="VOSB01000001">
    <property type="protein sequence ID" value="TXE20397.1"/>
    <property type="molecule type" value="Genomic_DNA"/>
</dbReference>
<evidence type="ECO:0000256" key="2">
    <source>
        <dbReference type="ARBA" id="ARBA00011901"/>
    </source>
</evidence>
<dbReference type="GO" id="GO:0009253">
    <property type="term" value="P:peptidoglycan catabolic process"/>
    <property type="evidence" value="ECO:0007669"/>
    <property type="project" value="InterPro"/>
</dbReference>
<dbReference type="CDD" id="cd02696">
    <property type="entry name" value="MurNAc-LAA"/>
    <property type="match status" value="1"/>
</dbReference>
<feature type="signal peptide" evidence="4">
    <location>
        <begin position="1"/>
        <end position="25"/>
    </location>
</feature>
<dbReference type="InterPro" id="IPR002508">
    <property type="entry name" value="MurNAc-LAA_cat"/>
</dbReference>
<comment type="catalytic activity">
    <reaction evidence="1">
        <text>Hydrolyzes the link between N-acetylmuramoyl residues and L-amino acid residues in certain cell-wall glycopeptides.</text>
        <dbReference type="EC" id="3.5.1.28"/>
    </reaction>
</comment>
<keyword evidence="4" id="KW-0732">Signal</keyword>
<dbReference type="SUPFAM" id="SSF53187">
    <property type="entry name" value="Zn-dependent exopeptidases"/>
    <property type="match status" value="1"/>
</dbReference>
<gene>
    <name evidence="6" type="ORF">ES692_01010</name>
</gene>
<keyword evidence="7" id="KW-1185">Reference proteome</keyword>
<dbReference type="GO" id="GO:0008745">
    <property type="term" value="F:N-acetylmuramoyl-L-alanine amidase activity"/>
    <property type="evidence" value="ECO:0007669"/>
    <property type="project" value="UniProtKB-EC"/>
</dbReference>
<dbReference type="RefSeq" id="WP_147230847.1">
    <property type="nucleotide sequence ID" value="NZ_VOSB01000001.1"/>
</dbReference>
<dbReference type="AlphaFoldDB" id="A0A5C7BC80"/>
<dbReference type="FunFam" id="3.40.630.40:FF:000005">
    <property type="entry name" value="N-acetylmuramoyl-L-alanine amidase (AmiA)"/>
    <property type="match status" value="1"/>
</dbReference>
<feature type="chain" id="PRO_5023100357" description="N-acetylmuramoyl-L-alanine amidase" evidence="4">
    <location>
        <begin position="26"/>
        <end position="373"/>
    </location>
</feature>
<sequence length="373" mass="41547">MKTTLHYSIVLVSLLFTSILTSAHAFQKNKDKFVVVLDAGHGGHDSGNLGNGHREKDIALNIVLHVGQELEKNKDIKVIYTRDKDVFVTLRGRAKIANDADADLFVSVHCNAHHSQASGTETFVLGVANTKRNMEIAKKENEVIFLEADYEKHYEGFDPNSPESLITLSFLQEEYTENSIKLARMVEDNFEQGLKRKSRGLKQASLWVLHNTYMPSVLIEVGFLTNKGEGEFLNTKTGQTKMGSGIKKAILGYKTYIEQNVGEDIYKGTKVANNNMESSGEPQIIENVVFKVQIAASSREIAPKSYNFKGLSGITREKVGEIYKYYHGATSDYNRVKQLQSNAVSKGYKDCFVVAYKDGNKTDVSEAIKPASN</sequence>
<dbReference type="InterPro" id="IPR050695">
    <property type="entry name" value="N-acetylmuramoyl_amidase_3"/>
</dbReference>
<accession>A0A5C7BC80</accession>